<comment type="subcellular location">
    <subcellularLocation>
        <location evidence="1">Cytoplasm</location>
    </subcellularLocation>
</comment>
<feature type="compositionally biased region" description="Polar residues" evidence="5">
    <location>
        <begin position="646"/>
        <end position="657"/>
    </location>
</feature>
<dbReference type="Gene3D" id="1.10.196.10">
    <property type="match status" value="1"/>
</dbReference>
<dbReference type="InterPro" id="IPR046993">
    <property type="entry name" value="RBD2_RGS14"/>
</dbReference>
<feature type="compositionally biased region" description="Acidic residues" evidence="5">
    <location>
        <begin position="588"/>
        <end position="603"/>
    </location>
</feature>
<dbReference type="GO" id="GO:0008277">
    <property type="term" value="P:regulation of G protein-coupled receptor signaling pathway"/>
    <property type="evidence" value="ECO:0007669"/>
    <property type="project" value="TreeGrafter"/>
</dbReference>
<dbReference type="InterPro" id="IPR024066">
    <property type="entry name" value="RGS_subdom1/3"/>
</dbReference>
<dbReference type="GO" id="GO:0005634">
    <property type="term" value="C:nucleus"/>
    <property type="evidence" value="ECO:0007669"/>
    <property type="project" value="TreeGrafter"/>
</dbReference>
<dbReference type="Pfam" id="PF00615">
    <property type="entry name" value="RGS"/>
    <property type="match status" value="1"/>
</dbReference>
<dbReference type="GO" id="GO:0005886">
    <property type="term" value="C:plasma membrane"/>
    <property type="evidence" value="ECO:0007669"/>
    <property type="project" value="TreeGrafter"/>
</dbReference>
<protein>
    <recommendedName>
        <fullName evidence="10">Regulator of G protein signaling 14a</fullName>
    </recommendedName>
</protein>
<dbReference type="PANTHER" id="PTHR45945">
    <property type="entry name" value="REGULATOR OF G-PROTEIN SIGNALING LOCO"/>
    <property type="match status" value="1"/>
</dbReference>
<keyword evidence="4" id="KW-0677">Repeat</keyword>
<dbReference type="InterPro" id="IPR003109">
    <property type="entry name" value="GoLoco_motif"/>
</dbReference>
<evidence type="ECO:0000256" key="5">
    <source>
        <dbReference type="SAM" id="MobiDB-lite"/>
    </source>
</evidence>
<evidence type="ECO:0000313" key="9">
    <source>
        <dbReference type="Proteomes" id="UP001239994"/>
    </source>
</evidence>
<dbReference type="PRINTS" id="PR01301">
    <property type="entry name" value="RGSPROTEIN"/>
</dbReference>
<evidence type="ECO:0000256" key="4">
    <source>
        <dbReference type="ARBA" id="ARBA00022737"/>
    </source>
</evidence>
<dbReference type="EMBL" id="JAROKS010000023">
    <property type="protein sequence ID" value="KAK1788122.1"/>
    <property type="molecule type" value="Genomic_DNA"/>
</dbReference>
<evidence type="ECO:0000256" key="3">
    <source>
        <dbReference type="ARBA" id="ARBA00022490"/>
    </source>
</evidence>
<accession>A0AAD8YW88</accession>
<dbReference type="GO" id="GO:0051301">
    <property type="term" value="P:cell division"/>
    <property type="evidence" value="ECO:0007669"/>
    <property type="project" value="TreeGrafter"/>
</dbReference>
<evidence type="ECO:0000313" key="8">
    <source>
        <dbReference type="EMBL" id="KAK1788122.1"/>
    </source>
</evidence>
<sequence>REEVNRSFPDFGLRASLRRRMERHNTLSDRRPLTLTKKLCLTTAFHLHCNDWPSHRCRSNTACLVVLPVSELNALEPEKRAGAQCSSSNSSLPCEVTAVASGMGQVASWAVSFERLLEDPLGIHYFTEFLKSEVSVENILFWLACENFRKIPASHSEQLSKKALLIYNSYLSNSAITPINIDDKVRVEEKDIYNPHPYMFEKAQQQIFKLMKFDSYTRFVRSQLYQNCMLANVEGRPLPEPSQCARIPATTKQSREQRPKERPKVKPGKPMAAEADDAVERRKVPVQGKMGWEKRKEKRGSWGGVVPKVMADKYCCVYLPDGTASLTPARAGLSIRDMLKGLCVKRGLPLSDIIIYLQGKDKKPLSLDQDSSVLKDQQVYLELRVTISVEVAFTGKTIAIVAKSNKTLQDALASLFQKHHLRPQDAVVTMKGSKEALSMDSIVINMANKTLTLDKLKGTCVSPQNLSNSSNSLSPDMSADLTAFSPHSLRPSKWSLQIANGLRCPHHFWVLCYLSTSREARRGAVELDAGFYRSNPRQKNLALRRTYDMEGLVELLNRAQCCSADDQRGLLSKEHLMLPSFLKLNLKEEEEEEEEEELVEEPEDGQRSTFMSPEKPEELGSNVSSPDSKVSSLCSSEPADRKLSEHSCSSPTRETVV</sequence>
<evidence type="ECO:0000256" key="1">
    <source>
        <dbReference type="ARBA" id="ARBA00004496"/>
    </source>
</evidence>
<dbReference type="SUPFAM" id="SSF48097">
    <property type="entry name" value="Regulator of G-protein signaling, RGS"/>
    <property type="match status" value="1"/>
</dbReference>
<dbReference type="FunFam" id="1.10.167.10:FF:000001">
    <property type="entry name" value="Putative regulator of g-protein signaling 12"/>
    <property type="match status" value="1"/>
</dbReference>
<feature type="non-terminal residue" evidence="8">
    <location>
        <position position="1"/>
    </location>
</feature>
<dbReference type="InterPro" id="IPR036305">
    <property type="entry name" value="RGS_sf"/>
</dbReference>
<proteinExistence type="predicted"/>
<feature type="compositionally biased region" description="Low complexity" evidence="5">
    <location>
        <begin position="621"/>
        <end position="636"/>
    </location>
</feature>
<dbReference type="SMART" id="SM00390">
    <property type="entry name" value="GoLoco"/>
    <property type="match status" value="1"/>
</dbReference>
<feature type="domain" description="RGS" evidence="6">
    <location>
        <begin position="112"/>
        <end position="229"/>
    </location>
</feature>
<organism evidence="8 9">
    <name type="scientific">Electrophorus voltai</name>
    <dbReference type="NCBI Taxonomy" id="2609070"/>
    <lineage>
        <taxon>Eukaryota</taxon>
        <taxon>Metazoa</taxon>
        <taxon>Chordata</taxon>
        <taxon>Craniata</taxon>
        <taxon>Vertebrata</taxon>
        <taxon>Euteleostomi</taxon>
        <taxon>Actinopterygii</taxon>
        <taxon>Neopterygii</taxon>
        <taxon>Teleostei</taxon>
        <taxon>Ostariophysi</taxon>
        <taxon>Gymnotiformes</taxon>
        <taxon>Gymnotoidei</taxon>
        <taxon>Gymnotidae</taxon>
        <taxon>Electrophorus</taxon>
    </lineage>
</organism>
<evidence type="ECO:0008006" key="10">
    <source>
        <dbReference type="Google" id="ProtNLM"/>
    </source>
</evidence>
<gene>
    <name evidence="8" type="ORF">P4O66_016594</name>
</gene>
<dbReference type="InterPro" id="IPR016137">
    <property type="entry name" value="RGS"/>
</dbReference>
<dbReference type="PROSITE" id="PS50898">
    <property type="entry name" value="RBD"/>
    <property type="match status" value="2"/>
</dbReference>
<keyword evidence="3" id="KW-0963">Cytoplasm</keyword>
<dbReference type="AlphaFoldDB" id="A0AAD8YW88"/>
<dbReference type="InterPro" id="IPR003116">
    <property type="entry name" value="RBD_dom"/>
</dbReference>
<dbReference type="InterPro" id="IPR046995">
    <property type="entry name" value="RGS10/12/14-like"/>
</dbReference>
<feature type="region of interest" description="Disordered" evidence="5">
    <location>
        <begin position="587"/>
        <end position="657"/>
    </location>
</feature>
<dbReference type="SUPFAM" id="SSF54236">
    <property type="entry name" value="Ubiquitin-like"/>
    <property type="match status" value="2"/>
</dbReference>
<evidence type="ECO:0000259" key="6">
    <source>
        <dbReference type="PROSITE" id="PS50132"/>
    </source>
</evidence>
<evidence type="ECO:0000256" key="2">
    <source>
        <dbReference type="ARBA" id="ARBA00022468"/>
    </source>
</evidence>
<dbReference type="PANTHER" id="PTHR45945:SF2">
    <property type="entry name" value="REGULATOR OF G-PROTEIN SIGNALING 14"/>
    <property type="match status" value="1"/>
</dbReference>
<keyword evidence="9" id="KW-1185">Reference proteome</keyword>
<feature type="region of interest" description="Disordered" evidence="5">
    <location>
        <begin position="240"/>
        <end position="277"/>
    </location>
</feature>
<dbReference type="Pfam" id="PF02196">
    <property type="entry name" value="RBD"/>
    <property type="match status" value="1"/>
</dbReference>
<dbReference type="GO" id="GO:0005737">
    <property type="term" value="C:cytoplasm"/>
    <property type="evidence" value="ECO:0007669"/>
    <property type="project" value="UniProtKB-SubCell"/>
</dbReference>
<feature type="domain" description="RBD" evidence="7">
    <location>
        <begin position="386"/>
        <end position="456"/>
    </location>
</feature>
<dbReference type="GO" id="GO:0005096">
    <property type="term" value="F:GTPase activator activity"/>
    <property type="evidence" value="ECO:0007669"/>
    <property type="project" value="UniProtKB-KW"/>
</dbReference>
<dbReference type="Gene3D" id="3.10.20.90">
    <property type="entry name" value="Phosphatidylinositol 3-kinase Catalytic Subunit, Chain A, domain 1"/>
    <property type="match status" value="2"/>
</dbReference>
<feature type="domain" description="RBD" evidence="7">
    <location>
        <begin position="313"/>
        <end position="384"/>
    </location>
</feature>
<dbReference type="PROSITE" id="PS50132">
    <property type="entry name" value="RGS"/>
    <property type="match status" value="1"/>
</dbReference>
<keyword evidence="2" id="KW-0343">GTPase activation</keyword>
<feature type="compositionally biased region" description="Basic and acidic residues" evidence="5">
    <location>
        <begin position="253"/>
        <end position="264"/>
    </location>
</feature>
<dbReference type="Proteomes" id="UP001239994">
    <property type="component" value="Unassembled WGS sequence"/>
</dbReference>
<dbReference type="GO" id="GO:0007165">
    <property type="term" value="P:signal transduction"/>
    <property type="evidence" value="ECO:0007669"/>
    <property type="project" value="InterPro"/>
</dbReference>
<evidence type="ECO:0000259" key="7">
    <source>
        <dbReference type="PROSITE" id="PS50898"/>
    </source>
</evidence>
<dbReference type="SMART" id="SM00455">
    <property type="entry name" value="RBD"/>
    <property type="match status" value="2"/>
</dbReference>
<dbReference type="CDD" id="cd17139">
    <property type="entry name" value="RBD2_RGS14"/>
    <property type="match status" value="1"/>
</dbReference>
<dbReference type="GO" id="GO:0007051">
    <property type="term" value="P:spindle organization"/>
    <property type="evidence" value="ECO:0007669"/>
    <property type="project" value="TreeGrafter"/>
</dbReference>
<comment type="caution">
    <text evidence="8">The sequence shown here is derived from an EMBL/GenBank/DDBJ whole genome shotgun (WGS) entry which is preliminary data.</text>
</comment>
<reference evidence="8" key="1">
    <citation type="submission" date="2023-03" db="EMBL/GenBank/DDBJ databases">
        <title>Electrophorus voltai genome.</title>
        <authorList>
            <person name="Bian C."/>
        </authorList>
    </citation>
    <scope>NUCLEOTIDE SEQUENCE</scope>
    <source>
        <strain evidence="8">CB-2022</strain>
        <tissue evidence="8">Muscle</tissue>
    </source>
</reference>
<dbReference type="InterPro" id="IPR044926">
    <property type="entry name" value="RGS_subdomain_2"/>
</dbReference>
<dbReference type="Gene3D" id="1.10.167.10">
    <property type="entry name" value="Regulator of G-protein Signalling 4, domain 2"/>
    <property type="match status" value="1"/>
</dbReference>
<dbReference type="SMART" id="SM00315">
    <property type="entry name" value="RGS"/>
    <property type="match status" value="1"/>
</dbReference>
<name>A0AAD8YW88_9TELE</name>
<dbReference type="InterPro" id="IPR029071">
    <property type="entry name" value="Ubiquitin-like_domsf"/>
</dbReference>